<feature type="signal peptide" evidence="2">
    <location>
        <begin position="1"/>
        <end position="27"/>
    </location>
</feature>
<organism evidence="3 4">
    <name type="scientific">Oceanicella actignis</name>
    <dbReference type="NCBI Taxonomy" id="1189325"/>
    <lineage>
        <taxon>Bacteria</taxon>
        <taxon>Pseudomonadati</taxon>
        <taxon>Pseudomonadota</taxon>
        <taxon>Alphaproteobacteria</taxon>
        <taxon>Rhodobacterales</taxon>
        <taxon>Paracoccaceae</taxon>
        <taxon>Oceanicella</taxon>
    </lineage>
</organism>
<dbReference type="EMBL" id="FRDL01000003">
    <property type="protein sequence ID" value="SHN60697.1"/>
    <property type="molecule type" value="Genomic_DNA"/>
</dbReference>
<reference evidence="3 4" key="1">
    <citation type="submission" date="2016-12" db="EMBL/GenBank/DDBJ databases">
        <authorList>
            <person name="Song W.-J."/>
            <person name="Kurnit D.M."/>
        </authorList>
    </citation>
    <scope>NUCLEOTIDE SEQUENCE [LARGE SCALE GENOMIC DNA]</scope>
    <source>
        <strain evidence="3 4">CGMCC 1.10808</strain>
    </source>
</reference>
<evidence type="ECO:0000256" key="1">
    <source>
        <dbReference type="SAM" id="MobiDB-lite"/>
    </source>
</evidence>
<dbReference type="Proteomes" id="UP000184066">
    <property type="component" value="Unassembled WGS sequence"/>
</dbReference>
<keyword evidence="2" id="KW-0732">Signal</keyword>
<keyword evidence="4" id="KW-1185">Reference proteome</keyword>
<sequence length="337" mass="36279">MRQLIHAGALAALMGAAAGAAAGAALAEPAASPTPDESKADVEMAAAAVNALFGSDRYKPFDVRFYAETLAKNGTQCVEIRLQAENFAGAYTDPQETRFRLEPIRKLGAAAPECAPPPNCPAAGTRLREKGRTPARCNQPDSPNLRAFTPPPRLTRTKRLRKMHRSVAQALFQDPSASSAIRRTRIVFVYAKADELELARETIVTLSYYAPPNGAPELEHLLGFENTASLDRPAASAMSVRKADLGLASDAPQLWLASVGPNETGWESYMVLTPQITGGNREMSVTYQYFVGGEAQHWTYEGKCSDATVQDAKAHFIQHDGVNICRCTVAPGSNQCS</sequence>
<dbReference type="AlphaFoldDB" id="A0A1M7SQ62"/>
<gene>
    <name evidence="3" type="ORF">SAMN05216200_10396</name>
</gene>
<name>A0A1M7SQ62_9RHOB</name>
<proteinExistence type="predicted"/>
<feature type="chain" id="PRO_5009929248" evidence="2">
    <location>
        <begin position="28"/>
        <end position="337"/>
    </location>
</feature>
<dbReference type="RefSeq" id="WP_072746693.1">
    <property type="nucleotide sequence ID" value="NZ_FOHL01000001.1"/>
</dbReference>
<evidence type="ECO:0000313" key="4">
    <source>
        <dbReference type="Proteomes" id="UP000184066"/>
    </source>
</evidence>
<accession>A0A1M7SQ62</accession>
<feature type="region of interest" description="Disordered" evidence="1">
    <location>
        <begin position="132"/>
        <end position="152"/>
    </location>
</feature>
<evidence type="ECO:0000313" key="3">
    <source>
        <dbReference type="EMBL" id="SHN60697.1"/>
    </source>
</evidence>
<evidence type="ECO:0000256" key="2">
    <source>
        <dbReference type="SAM" id="SignalP"/>
    </source>
</evidence>
<protein>
    <submittedName>
        <fullName evidence="3">Uncharacterized protein</fullName>
    </submittedName>
</protein>